<dbReference type="AlphaFoldDB" id="A0A699TSU8"/>
<reference evidence="2" key="1">
    <citation type="journal article" date="2019" name="Sci. Rep.">
        <title>Draft genome of Tanacetum cinerariifolium, the natural source of mosquito coil.</title>
        <authorList>
            <person name="Yamashiro T."/>
            <person name="Shiraishi A."/>
            <person name="Satake H."/>
            <person name="Nakayama K."/>
        </authorList>
    </citation>
    <scope>NUCLEOTIDE SEQUENCE</scope>
</reference>
<dbReference type="EMBL" id="BKCJ011263954">
    <property type="protein sequence ID" value="GFD12178.1"/>
    <property type="molecule type" value="Genomic_DNA"/>
</dbReference>
<evidence type="ECO:0000313" key="2">
    <source>
        <dbReference type="EMBL" id="GFD12178.1"/>
    </source>
</evidence>
<protein>
    <recommendedName>
        <fullName evidence="3">Reverse transcriptase domain-containing protein</fullName>
    </recommendedName>
</protein>
<comment type="caution">
    <text evidence="2">The sequence shown here is derived from an EMBL/GenBank/DDBJ whole genome shotgun (WGS) entry which is preliminary data.</text>
</comment>
<feature type="non-terminal residue" evidence="2">
    <location>
        <position position="1"/>
    </location>
</feature>
<organism evidence="2">
    <name type="scientific">Tanacetum cinerariifolium</name>
    <name type="common">Dalmatian daisy</name>
    <name type="synonym">Chrysanthemum cinerariifolium</name>
    <dbReference type="NCBI Taxonomy" id="118510"/>
    <lineage>
        <taxon>Eukaryota</taxon>
        <taxon>Viridiplantae</taxon>
        <taxon>Streptophyta</taxon>
        <taxon>Embryophyta</taxon>
        <taxon>Tracheophyta</taxon>
        <taxon>Spermatophyta</taxon>
        <taxon>Magnoliopsida</taxon>
        <taxon>eudicotyledons</taxon>
        <taxon>Gunneridae</taxon>
        <taxon>Pentapetalae</taxon>
        <taxon>asterids</taxon>
        <taxon>campanulids</taxon>
        <taxon>Asterales</taxon>
        <taxon>Asteraceae</taxon>
        <taxon>Asteroideae</taxon>
        <taxon>Anthemideae</taxon>
        <taxon>Anthemidinae</taxon>
        <taxon>Tanacetum</taxon>
    </lineage>
</organism>
<feature type="region of interest" description="Disordered" evidence="1">
    <location>
        <begin position="94"/>
        <end position="119"/>
    </location>
</feature>
<evidence type="ECO:0008006" key="3">
    <source>
        <dbReference type="Google" id="ProtNLM"/>
    </source>
</evidence>
<evidence type="ECO:0000256" key="1">
    <source>
        <dbReference type="SAM" id="MobiDB-lite"/>
    </source>
</evidence>
<accession>A0A699TSU8</accession>
<gene>
    <name evidence="2" type="ORF">Tci_884147</name>
</gene>
<proteinExistence type="predicted"/>
<name>A0A699TSU8_TANCI</name>
<feature type="non-terminal residue" evidence="2">
    <location>
        <position position="135"/>
    </location>
</feature>
<sequence>DIEYVEASLLDPEIVSVEEENDVYVEEKEERLIRVVMNDISNDLSNDPLLEEVDLFLASNNSIPPGIENFGYNSEGDIRFLKALLSDDSILFPNNESSGSDFDNPLFPRPPPEPPDADFDFKLDAEEEISVVMND</sequence>